<feature type="chain" id="PRO_5015103512" description="Secreted protein" evidence="1">
    <location>
        <begin position="22"/>
        <end position="79"/>
    </location>
</feature>
<keyword evidence="1" id="KW-0732">Signal</keyword>
<dbReference type="InParanoid" id="A0A2P5BXZ6"/>
<protein>
    <recommendedName>
        <fullName evidence="4">Secreted protein</fullName>
    </recommendedName>
</protein>
<evidence type="ECO:0008006" key="4">
    <source>
        <dbReference type="Google" id="ProtNLM"/>
    </source>
</evidence>
<keyword evidence="3" id="KW-1185">Reference proteome</keyword>
<dbReference type="EMBL" id="JXTC01000441">
    <property type="protein sequence ID" value="PON53677.1"/>
    <property type="molecule type" value="Genomic_DNA"/>
</dbReference>
<organism evidence="2 3">
    <name type="scientific">Trema orientale</name>
    <name type="common">Charcoal tree</name>
    <name type="synonym">Celtis orientalis</name>
    <dbReference type="NCBI Taxonomy" id="63057"/>
    <lineage>
        <taxon>Eukaryota</taxon>
        <taxon>Viridiplantae</taxon>
        <taxon>Streptophyta</taxon>
        <taxon>Embryophyta</taxon>
        <taxon>Tracheophyta</taxon>
        <taxon>Spermatophyta</taxon>
        <taxon>Magnoliopsida</taxon>
        <taxon>eudicotyledons</taxon>
        <taxon>Gunneridae</taxon>
        <taxon>Pentapetalae</taxon>
        <taxon>rosids</taxon>
        <taxon>fabids</taxon>
        <taxon>Rosales</taxon>
        <taxon>Cannabaceae</taxon>
        <taxon>Trema</taxon>
    </lineage>
</organism>
<gene>
    <name evidence="2" type="ORF">TorRG33x02_304660</name>
</gene>
<reference evidence="3" key="1">
    <citation type="submission" date="2016-06" db="EMBL/GenBank/DDBJ databases">
        <title>Parallel loss of symbiosis genes in relatives of nitrogen-fixing non-legume Parasponia.</title>
        <authorList>
            <person name="Van Velzen R."/>
            <person name="Holmer R."/>
            <person name="Bu F."/>
            <person name="Rutten L."/>
            <person name="Van Zeijl A."/>
            <person name="Liu W."/>
            <person name="Santuari L."/>
            <person name="Cao Q."/>
            <person name="Sharma T."/>
            <person name="Shen D."/>
            <person name="Roswanjaya Y."/>
            <person name="Wardhani T."/>
            <person name="Kalhor M.S."/>
            <person name="Jansen J."/>
            <person name="Van den Hoogen J."/>
            <person name="Gungor B."/>
            <person name="Hartog M."/>
            <person name="Hontelez J."/>
            <person name="Verver J."/>
            <person name="Yang W.-C."/>
            <person name="Schijlen E."/>
            <person name="Repin R."/>
            <person name="Schilthuizen M."/>
            <person name="Schranz E."/>
            <person name="Heidstra R."/>
            <person name="Miyata K."/>
            <person name="Fedorova E."/>
            <person name="Kohlen W."/>
            <person name="Bisseling T."/>
            <person name="Smit S."/>
            <person name="Geurts R."/>
        </authorList>
    </citation>
    <scope>NUCLEOTIDE SEQUENCE [LARGE SCALE GENOMIC DNA]</scope>
    <source>
        <strain evidence="3">cv. RG33-2</strain>
    </source>
</reference>
<accession>A0A2P5BXZ6</accession>
<feature type="signal peptide" evidence="1">
    <location>
        <begin position="1"/>
        <end position="21"/>
    </location>
</feature>
<evidence type="ECO:0000313" key="2">
    <source>
        <dbReference type="EMBL" id="PON53677.1"/>
    </source>
</evidence>
<evidence type="ECO:0000313" key="3">
    <source>
        <dbReference type="Proteomes" id="UP000237000"/>
    </source>
</evidence>
<comment type="caution">
    <text evidence="2">The sequence shown here is derived from an EMBL/GenBank/DDBJ whole genome shotgun (WGS) entry which is preliminary data.</text>
</comment>
<sequence>MAASCLETTLILVFLAQYALSQIAFMVVPSDDHLRPQVVIEFIVVEQKPLGYWFPFYLMAKPERLLIGLWLHHILIILL</sequence>
<evidence type="ECO:0000256" key="1">
    <source>
        <dbReference type="SAM" id="SignalP"/>
    </source>
</evidence>
<proteinExistence type="predicted"/>
<name>A0A2P5BXZ6_TREOI</name>
<dbReference type="Proteomes" id="UP000237000">
    <property type="component" value="Unassembled WGS sequence"/>
</dbReference>
<dbReference type="AlphaFoldDB" id="A0A2P5BXZ6"/>
<dbReference type="OrthoDB" id="10481821at2759"/>